<dbReference type="EMBL" id="LAZR01025702">
    <property type="protein sequence ID" value="KKL71065.1"/>
    <property type="molecule type" value="Genomic_DNA"/>
</dbReference>
<dbReference type="InterPro" id="IPR010667">
    <property type="entry name" value="Phage_T4_Gp19"/>
</dbReference>
<evidence type="ECO:0008006" key="2">
    <source>
        <dbReference type="Google" id="ProtNLM"/>
    </source>
</evidence>
<dbReference type="GO" id="GO:0005198">
    <property type="term" value="F:structural molecule activity"/>
    <property type="evidence" value="ECO:0007669"/>
    <property type="project" value="InterPro"/>
</dbReference>
<organism evidence="1">
    <name type="scientific">marine sediment metagenome</name>
    <dbReference type="NCBI Taxonomy" id="412755"/>
    <lineage>
        <taxon>unclassified sequences</taxon>
        <taxon>metagenomes</taxon>
        <taxon>ecological metagenomes</taxon>
    </lineage>
</organism>
<dbReference type="Pfam" id="PF06841">
    <property type="entry name" value="Phage_T4_gp19"/>
    <property type="match status" value="1"/>
</dbReference>
<gene>
    <name evidence="1" type="ORF">LCGC14_2098630</name>
</gene>
<comment type="caution">
    <text evidence="1">The sequence shown here is derived from an EMBL/GenBank/DDBJ whole genome shotgun (WGS) entry which is preliminary data.</text>
</comment>
<evidence type="ECO:0000313" key="1">
    <source>
        <dbReference type="EMBL" id="KKL71065.1"/>
    </source>
</evidence>
<proteinExistence type="predicted"/>
<name>A0A0F9GNR7_9ZZZZ</name>
<sequence length="186" mass="20788">MALINAQHIAPAAGFFEPQRQYDWSIEIPLDPQGDQIIIMQSLESSNLPTESNEEIELHFANEVRYVAGKAIYETIPLVLKDFVDQQTKNAMIRWRRRVYNPETGSIGLASDYKKNASLVLVGPNGETTRVWRLIGIWPQMVNYGPLDMTTSEKVLIEATLRYDRAVPAEGLNTGLGGINLGVTTI</sequence>
<protein>
    <recommendedName>
        <fullName evidence="2">Phage tail protein</fullName>
    </recommendedName>
</protein>
<accession>A0A0F9GNR7</accession>
<reference evidence="1" key="1">
    <citation type="journal article" date="2015" name="Nature">
        <title>Complex archaea that bridge the gap between prokaryotes and eukaryotes.</title>
        <authorList>
            <person name="Spang A."/>
            <person name="Saw J.H."/>
            <person name="Jorgensen S.L."/>
            <person name="Zaremba-Niedzwiedzka K."/>
            <person name="Martijn J."/>
            <person name="Lind A.E."/>
            <person name="van Eijk R."/>
            <person name="Schleper C."/>
            <person name="Guy L."/>
            <person name="Ettema T.J."/>
        </authorList>
    </citation>
    <scope>NUCLEOTIDE SEQUENCE</scope>
</reference>
<dbReference type="AlphaFoldDB" id="A0A0F9GNR7"/>